<gene>
    <name evidence="1" type="ordered locus">MycrhN_3293</name>
    <name evidence="2" type="ordered locus">MycrhN_4507</name>
    <name evidence="3" type="ordered locus">MycrhN_5440</name>
</gene>
<protein>
    <submittedName>
        <fullName evidence="3">Uncharacterized protein</fullName>
    </submittedName>
</protein>
<organism evidence="3 4">
    <name type="scientific">Mycolicibacterium rhodesiae (strain NBB3)</name>
    <name type="common">Mycobacterium rhodesiae</name>
    <dbReference type="NCBI Taxonomy" id="710685"/>
    <lineage>
        <taxon>Bacteria</taxon>
        <taxon>Bacillati</taxon>
        <taxon>Actinomycetota</taxon>
        <taxon>Actinomycetes</taxon>
        <taxon>Mycobacteriales</taxon>
        <taxon>Mycobacteriaceae</taxon>
        <taxon>Mycolicibacterium</taxon>
    </lineage>
</organism>
<dbReference type="STRING" id="710685.MycrhN_3293"/>
<sequence>MGQGEAAAATVAVAAASFDQMSVVVVSSVSCRRVVSLICAGWLPQDRDFESELAAI</sequence>
<dbReference type="EMBL" id="CP003169">
    <property type="protein sequence ID" value="AEV73818.1"/>
    <property type="molecule type" value="Genomic_DNA"/>
</dbReference>
<dbReference type="Proteomes" id="UP000005442">
    <property type="component" value="Chromosome"/>
</dbReference>
<accession>G4H576</accession>
<dbReference type="KEGG" id="mrh:MycrhN_3293"/>
<evidence type="ECO:0000313" key="3">
    <source>
        <dbReference type="EMBL" id="AEV75914.1"/>
    </source>
</evidence>
<reference evidence="3 4" key="1">
    <citation type="submission" date="2011-12" db="EMBL/GenBank/DDBJ databases">
        <title>Complete sequence of Mycobacterium rhodesiae NBB3.</title>
        <authorList>
            <consortium name="US DOE Joint Genome Institute"/>
            <person name="Lucas S."/>
            <person name="Han J."/>
            <person name="Lapidus A."/>
            <person name="Cheng J.-F."/>
            <person name="Goodwin L."/>
            <person name="Pitluck S."/>
            <person name="Peters L."/>
            <person name="Mikhailova N."/>
            <person name="Gu W."/>
            <person name="Detter J.C."/>
            <person name="Han C."/>
            <person name="Tapia R."/>
            <person name="Land M."/>
            <person name="Hauser L."/>
            <person name="Kyrpides N."/>
            <person name="Ivanova N."/>
            <person name="Pagani I."/>
            <person name="Mattes T."/>
            <person name="Holmes A."/>
            <person name="Rutledge P."/>
            <person name="Paulsen I."/>
            <person name="Coleman N."/>
            <person name="Woyke T."/>
        </authorList>
    </citation>
    <scope>NUCLEOTIDE SEQUENCE [LARGE SCALE GENOMIC DNA]</scope>
    <source>
        <strain evidence="3 4">NBB3</strain>
    </source>
</reference>
<evidence type="ECO:0000313" key="1">
    <source>
        <dbReference type="EMBL" id="AEV73818.1"/>
    </source>
</evidence>
<name>G4H576_MYCRN</name>
<evidence type="ECO:0000313" key="2">
    <source>
        <dbReference type="EMBL" id="AEV74997.1"/>
    </source>
</evidence>
<dbReference type="AlphaFoldDB" id="G4H576"/>
<dbReference type="HOGENOM" id="CLU_3009478_0_0_11"/>
<keyword evidence="4" id="KW-1185">Reference proteome</keyword>
<evidence type="ECO:0000313" key="4">
    <source>
        <dbReference type="Proteomes" id="UP000005442"/>
    </source>
</evidence>
<proteinExistence type="predicted"/>
<dbReference type="EMBL" id="CP003169">
    <property type="protein sequence ID" value="AEV74997.1"/>
    <property type="molecule type" value="Genomic_DNA"/>
</dbReference>
<dbReference type="EMBL" id="CP003169">
    <property type="protein sequence ID" value="AEV75914.1"/>
    <property type="molecule type" value="Genomic_DNA"/>
</dbReference>
<dbReference type="KEGG" id="mrh:MycrhN_4507"/>
<dbReference type="PATRIC" id="fig|710685.3.peg.3304"/>
<dbReference type="KEGG" id="mrh:MycrhN_5440"/>